<accession>A0ABY7BBC4</accession>
<protein>
    <submittedName>
        <fullName evidence="3">Glycoside hydrolase family 25 protein</fullName>
    </submittedName>
</protein>
<dbReference type="PROSITE" id="PS51904">
    <property type="entry name" value="GLYCOSYL_HYDROL_F25_2"/>
    <property type="match status" value="1"/>
</dbReference>
<organism evidence="3 4">
    <name type="scientific">Amycolatopsis cynarae</name>
    <dbReference type="NCBI Taxonomy" id="2995223"/>
    <lineage>
        <taxon>Bacteria</taxon>
        <taxon>Bacillati</taxon>
        <taxon>Actinomycetota</taxon>
        <taxon>Actinomycetes</taxon>
        <taxon>Pseudonocardiales</taxon>
        <taxon>Pseudonocardiaceae</taxon>
        <taxon>Amycolatopsis</taxon>
    </lineage>
</organism>
<dbReference type="InterPro" id="IPR002053">
    <property type="entry name" value="Glyco_hydro_25"/>
</dbReference>
<dbReference type="RefSeq" id="WP_268759362.1">
    <property type="nucleotide sequence ID" value="NZ_CP113836.1"/>
</dbReference>
<comment type="similarity">
    <text evidence="1">Belongs to the glycosyl hydrolase 25 family.</text>
</comment>
<evidence type="ECO:0000313" key="4">
    <source>
        <dbReference type="Proteomes" id="UP001163203"/>
    </source>
</evidence>
<evidence type="ECO:0000313" key="3">
    <source>
        <dbReference type="EMBL" id="WAL69275.1"/>
    </source>
</evidence>
<dbReference type="InterPro" id="IPR017853">
    <property type="entry name" value="GH"/>
</dbReference>
<dbReference type="Pfam" id="PF01183">
    <property type="entry name" value="Glyco_hydro_25"/>
    <property type="match status" value="1"/>
</dbReference>
<dbReference type="Proteomes" id="UP001163203">
    <property type="component" value="Chromosome"/>
</dbReference>
<gene>
    <name evidence="3" type="ORF">ORV05_16380</name>
</gene>
<keyword evidence="3" id="KW-0378">Hydrolase</keyword>
<keyword evidence="2" id="KW-0175">Coiled coil</keyword>
<dbReference type="GO" id="GO:0016787">
    <property type="term" value="F:hydrolase activity"/>
    <property type="evidence" value="ECO:0007669"/>
    <property type="project" value="UniProtKB-KW"/>
</dbReference>
<keyword evidence="4" id="KW-1185">Reference proteome</keyword>
<dbReference type="EMBL" id="CP113836">
    <property type="protein sequence ID" value="WAL69275.1"/>
    <property type="molecule type" value="Genomic_DNA"/>
</dbReference>
<dbReference type="Gene3D" id="3.20.20.80">
    <property type="entry name" value="Glycosidases"/>
    <property type="match status" value="1"/>
</dbReference>
<proteinExistence type="inferred from homology"/>
<evidence type="ECO:0000256" key="1">
    <source>
        <dbReference type="ARBA" id="ARBA00010646"/>
    </source>
</evidence>
<feature type="coiled-coil region" evidence="2">
    <location>
        <begin position="272"/>
        <end position="299"/>
    </location>
</feature>
<dbReference type="PANTHER" id="PTHR34135">
    <property type="entry name" value="LYSOZYME"/>
    <property type="match status" value="1"/>
</dbReference>
<sequence>MALGIDVYNRYQDVRDWHAVRAHGVRFVWVKLTDGGGLPGGGRNPGDAEVAGAKAAGIPVGGYHYAQKAPSPERQAEIFLGEVRRLGATDLVPMLDLEAPFVPDAAAKEFALRFCRRVEQLGLRPGVYLNNAFAKALRPDRWGITGLAIWLARYGARPDPAAGRYDVHQFASDGRVPGIVAEGVDLNESYTDNHFAGGSPSAPGGFEDMAFDSVFKTRYGQDLRVDDFMAWLDFRVNEIYSALFDPKQQSRIPGDTGKTCLNDATMDTVARVTITEQNVNELKAVVEKLAADVAELKNRAG</sequence>
<dbReference type="SUPFAM" id="SSF51445">
    <property type="entry name" value="(Trans)glycosidases"/>
    <property type="match status" value="1"/>
</dbReference>
<evidence type="ECO:0000256" key="2">
    <source>
        <dbReference type="SAM" id="Coils"/>
    </source>
</evidence>
<dbReference type="CDD" id="cd00599">
    <property type="entry name" value="GH25_muramidase"/>
    <property type="match status" value="1"/>
</dbReference>
<dbReference type="PANTHER" id="PTHR34135:SF2">
    <property type="entry name" value="LYSOZYME"/>
    <property type="match status" value="1"/>
</dbReference>
<name>A0ABY7BBC4_9PSEU</name>
<reference evidence="3" key="1">
    <citation type="submission" date="2022-11" db="EMBL/GenBank/DDBJ databases">
        <authorList>
            <person name="Mo P."/>
        </authorList>
    </citation>
    <scope>NUCLEOTIDE SEQUENCE</scope>
    <source>
        <strain evidence="3">HUAS 11-8</strain>
    </source>
</reference>